<name>A0A8T1NMJ6_CARIL</name>
<evidence type="ECO:0000313" key="3">
    <source>
        <dbReference type="EMBL" id="KAG6695150.1"/>
    </source>
</evidence>
<evidence type="ECO:0000313" key="4">
    <source>
        <dbReference type="Proteomes" id="UP000811609"/>
    </source>
</evidence>
<comment type="caution">
    <text evidence="1">The sequence shown here is derived from an EMBL/GenBank/DDBJ whole genome shotgun (WGS) entry which is preliminary data.</text>
</comment>
<dbReference type="EMBL" id="CM031821">
    <property type="protein sequence ID" value="KAG6631605.1"/>
    <property type="molecule type" value="Genomic_DNA"/>
</dbReference>
<protein>
    <submittedName>
        <fullName evidence="1">Uncharacterized protein</fullName>
    </submittedName>
</protein>
<sequence>MGWYCCGCHSDMDLIIYLLGMSTNIFNQRESLTYSSDSQPHQFTILVCSIPFPSGGTCSETVELFKLMYFLPFIYVELFRLMSL</sequence>
<dbReference type="EMBL" id="CM031833">
    <property type="protein sequence ID" value="KAG6695150.1"/>
    <property type="molecule type" value="Genomic_DNA"/>
</dbReference>
<accession>A0A8T1NMJ6</accession>
<reference evidence="3" key="2">
    <citation type="submission" date="2021-01" db="EMBL/GenBank/DDBJ databases">
        <authorList>
            <person name="Lovell J.T."/>
            <person name="Bentley N."/>
            <person name="Bhattarai G."/>
            <person name="Jenkins J.W."/>
            <person name="Sreedasyam A."/>
            <person name="Alarcon Y."/>
            <person name="Bock C."/>
            <person name="Boston L."/>
            <person name="Carlson J."/>
            <person name="Cervantes K."/>
            <person name="Clermont K."/>
            <person name="Krom N."/>
            <person name="Kubenka K."/>
            <person name="Mamidi S."/>
            <person name="Mattison C."/>
            <person name="Monteros M."/>
            <person name="Pisani C."/>
            <person name="Plott C."/>
            <person name="Rajasekar S."/>
            <person name="Rhein H.S."/>
            <person name="Rohla C."/>
            <person name="Song M."/>
            <person name="Hilaire R.S."/>
            <person name="Shu S."/>
            <person name="Wells L."/>
            <person name="Wang X."/>
            <person name="Webber J."/>
            <person name="Heerema R.J."/>
            <person name="Klein P."/>
            <person name="Conner P."/>
            <person name="Grauke L."/>
            <person name="Grimwood J."/>
            <person name="Schmutz J."/>
            <person name="Randall J.J."/>
        </authorList>
    </citation>
    <scope>NUCLEOTIDE SEQUENCE</scope>
    <source>
        <tissue evidence="3">Leaf</tissue>
    </source>
</reference>
<organism evidence="1 4">
    <name type="scientific">Carya illinoinensis</name>
    <name type="common">Pecan</name>
    <dbReference type="NCBI Taxonomy" id="32201"/>
    <lineage>
        <taxon>Eukaryota</taxon>
        <taxon>Viridiplantae</taxon>
        <taxon>Streptophyta</taxon>
        <taxon>Embryophyta</taxon>
        <taxon>Tracheophyta</taxon>
        <taxon>Spermatophyta</taxon>
        <taxon>Magnoliopsida</taxon>
        <taxon>eudicotyledons</taxon>
        <taxon>Gunneridae</taxon>
        <taxon>Pentapetalae</taxon>
        <taxon>rosids</taxon>
        <taxon>fabids</taxon>
        <taxon>Fagales</taxon>
        <taxon>Juglandaceae</taxon>
        <taxon>Carya</taxon>
    </lineage>
</organism>
<dbReference type="Proteomes" id="UP000811246">
    <property type="component" value="Chromosome 9"/>
</dbReference>
<proteinExistence type="predicted"/>
<keyword evidence="4" id="KW-1185">Reference proteome</keyword>
<evidence type="ECO:0000313" key="2">
    <source>
        <dbReference type="EMBL" id="KAG6637155.1"/>
    </source>
</evidence>
<reference evidence="1" key="1">
    <citation type="submission" date="2020-12" db="EMBL/GenBank/DDBJ databases">
        <title>WGS assembly of Carya illinoinensis cv. Pawnee.</title>
        <authorList>
            <person name="Platts A."/>
            <person name="Shu S."/>
            <person name="Wright S."/>
            <person name="Barry K."/>
            <person name="Edger P."/>
            <person name="Pires J.C."/>
            <person name="Schmutz J."/>
        </authorList>
    </citation>
    <scope>NUCLEOTIDE SEQUENCE</scope>
    <source>
        <tissue evidence="1">Leaf</tissue>
    </source>
</reference>
<dbReference type="EMBL" id="CM031819">
    <property type="protein sequence ID" value="KAG6637156.1"/>
    <property type="molecule type" value="Genomic_DNA"/>
</dbReference>
<evidence type="ECO:0000313" key="1">
    <source>
        <dbReference type="EMBL" id="KAG6631605.1"/>
    </source>
</evidence>
<dbReference type="EMBL" id="CM031819">
    <property type="protein sequence ID" value="KAG6637157.1"/>
    <property type="molecule type" value="Genomic_DNA"/>
</dbReference>
<dbReference type="EMBL" id="CM031821">
    <property type="protein sequence ID" value="KAG6631606.1"/>
    <property type="molecule type" value="Genomic_DNA"/>
</dbReference>
<gene>
    <name evidence="2" type="ORF">CIPAW_11G160000</name>
    <name evidence="1" type="ORF">CIPAW_13G102400</name>
    <name evidence="3" type="ORF">I3842_09G082300</name>
</gene>
<dbReference type="Proteomes" id="UP000811609">
    <property type="component" value="Chromosome 11"/>
</dbReference>
<dbReference type="Proteomes" id="UP000811609">
    <property type="component" value="Chromosome 13"/>
</dbReference>
<dbReference type="EMBL" id="CM031833">
    <property type="protein sequence ID" value="KAG6695151.1"/>
    <property type="molecule type" value="Genomic_DNA"/>
</dbReference>
<dbReference type="EMBL" id="CM031819">
    <property type="protein sequence ID" value="KAG6637155.1"/>
    <property type="molecule type" value="Genomic_DNA"/>
</dbReference>
<dbReference type="AlphaFoldDB" id="A0A8T1NMJ6"/>